<evidence type="ECO:0000256" key="5">
    <source>
        <dbReference type="ARBA" id="ARBA00012780"/>
    </source>
</evidence>
<feature type="compositionally biased region" description="Low complexity" evidence="20">
    <location>
        <begin position="70"/>
        <end position="87"/>
    </location>
</feature>
<comment type="catalytic activity">
    <reaction evidence="1">
        <text>Hydrolysis of (1-&gt;3)-beta-D-glucosidic linkages in (1-&gt;3)-beta-D-glucans.</text>
        <dbReference type="EC" id="3.2.1.39"/>
    </reaction>
</comment>
<keyword evidence="8" id="KW-0964">Secreted</keyword>
<evidence type="ECO:0000313" key="22">
    <source>
        <dbReference type="EMBL" id="RDX57098.1"/>
    </source>
</evidence>
<evidence type="ECO:0000256" key="15">
    <source>
        <dbReference type="ARBA" id="ARBA00023326"/>
    </source>
</evidence>
<keyword evidence="13" id="KW-0119">Carbohydrate metabolism</keyword>
<feature type="region of interest" description="Disordered" evidence="20">
    <location>
        <begin position="70"/>
        <end position="101"/>
    </location>
</feature>
<keyword evidence="10 22" id="KW-0378">Hydrolase</keyword>
<protein>
    <recommendedName>
        <fullName evidence="5">glucan endo-1,3-beta-D-glucosidase</fullName>
        <ecNumber evidence="5">3.2.1.39</ecNumber>
    </recommendedName>
    <alternativeName>
        <fullName evidence="18">Endo-1,3-beta-glucanase btgC</fullName>
    </alternativeName>
    <alternativeName>
        <fullName evidence="17">Laminarinase btgC</fullName>
    </alternativeName>
</protein>
<dbReference type="STRING" id="139420.A0A371DX87"/>
<sequence>MPLNNAYGQQQQGYTNVDQPYSNQPFTSSAWLEKEQSRGKRSKWIVIGTLVAVVILAAVGIAVGVTVAKSHSGSSTKSGSSSSSPSTVKQDDPNDPSTFQKDDRLVKSFYGIAYTPENSQYPECGNKLEDVITDIQLLSQLTDQIRLYGGDCNQSALVLEAIKQTKVNMSVWLGNYPIPTDPTPYERQRDAIIDAIKTYGTDHVAGVTVGNEYILNWLTSNGADDPNSPIGNVGAQMLLANVTDTRNAIEALNLDKKIPIGTADAGSFFNTELLQNVDFGMSNIHAWFANVSIDQSAGWVNDFFQETNVAVANALPNQPKMFIAETGWPTASKDVGNESNGPSTASEPNLQIFLDTFVCQANKNGTGYFFFEYFDETWKDAQFGGVEGHWGLFYSNRTLKDIKIPTC</sequence>
<evidence type="ECO:0000256" key="17">
    <source>
        <dbReference type="ARBA" id="ARBA00042373"/>
    </source>
</evidence>
<evidence type="ECO:0000256" key="14">
    <source>
        <dbReference type="ARBA" id="ARBA00023316"/>
    </source>
</evidence>
<dbReference type="InterPro" id="IPR017853">
    <property type="entry name" value="GH"/>
</dbReference>
<dbReference type="GO" id="GO:0005886">
    <property type="term" value="C:plasma membrane"/>
    <property type="evidence" value="ECO:0007669"/>
    <property type="project" value="UniProtKB-SubCell"/>
</dbReference>
<dbReference type="Proteomes" id="UP000256964">
    <property type="component" value="Unassembled WGS sequence"/>
</dbReference>
<evidence type="ECO:0000313" key="23">
    <source>
        <dbReference type="Proteomes" id="UP000256964"/>
    </source>
</evidence>
<comment type="function">
    <text evidence="16">Glucanases play a role in cell expansion during growth, in cell-cell fusion during mating, and in spore release during sporulation. This enzyme may be involved in beta-glucan degradation. Active on laminarin and lichenan.</text>
</comment>
<keyword evidence="14" id="KW-0961">Cell wall biogenesis/degradation</keyword>
<evidence type="ECO:0000256" key="3">
    <source>
        <dbReference type="ARBA" id="ARBA00004401"/>
    </source>
</evidence>
<gene>
    <name evidence="22" type="ORF">OH76DRAFT_1335393</name>
</gene>
<dbReference type="GO" id="GO:0071555">
    <property type="term" value="P:cell wall organization"/>
    <property type="evidence" value="ECO:0007669"/>
    <property type="project" value="UniProtKB-KW"/>
</dbReference>
<dbReference type="PANTHER" id="PTHR16631:SF17">
    <property type="entry name" value="GLUCAN ENDO-1,3-BETA-GLUCOSIDASE BTGC"/>
    <property type="match status" value="1"/>
</dbReference>
<evidence type="ECO:0000256" key="4">
    <source>
        <dbReference type="ARBA" id="ARBA00008773"/>
    </source>
</evidence>
<name>A0A371DX87_9APHY</name>
<feature type="transmembrane region" description="Helical" evidence="21">
    <location>
        <begin position="44"/>
        <end position="68"/>
    </location>
</feature>
<keyword evidence="21" id="KW-0812">Transmembrane</keyword>
<dbReference type="EC" id="3.2.1.39" evidence="5"/>
<keyword evidence="23" id="KW-1185">Reference proteome</keyword>
<dbReference type="Pfam" id="PF00332">
    <property type="entry name" value="Glyco_hydro_17"/>
    <property type="match status" value="1"/>
</dbReference>
<keyword evidence="9" id="KW-0732">Signal</keyword>
<dbReference type="GO" id="GO:0009986">
    <property type="term" value="C:cell surface"/>
    <property type="evidence" value="ECO:0007669"/>
    <property type="project" value="TreeGrafter"/>
</dbReference>
<dbReference type="PANTHER" id="PTHR16631">
    <property type="entry name" value="GLUCAN 1,3-BETA-GLUCOSIDASE"/>
    <property type="match status" value="1"/>
</dbReference>
<evidence type="ECO:0000256" key="9">
    <source>
        <dbReference type="ARBA" id="ARBA00022729"/>
    </source>
</evidence>
<evidence type="ECO:0000256" key="19">
    <source>
        <dbReference type="RuleBase" id="RU004335"/>
    </source>
</evidence>
<dbReference type="GO" id="GO:0042973">
    <property type="term" value="F:glucan endo-1,3-beta-D-glucosidase activity"/>
    <property type="evidence" value="ECO:0007669"/>
    <property type="project" value="UniProtKB-EC"/>
</dbReference>
<dbReference type="GO" id="GO:0000272">
    <property type="term" value="P:polysaccharide catabolic process"/>
    <property type="evidence" value="ECO:0007669"/>
    <property type="project" value="UniProtKB-KW"/>
</dbReference>
<proteinExistence type="inferred from homology"/>
<dbReference type="EMBL" id="KZ857379">
    <property type="protein sequence ID" value="RDX57098.1"/>
    <property type="molecule type" value="Genomic_DNA"/>
</dbReference>
<evidence type="ECO:0000256" key="16">
    <source>
        <dbReference type="ARBA" id="ARBA00037649"/>
    </source>
</evidence>
<evidence type="ECO:0000256" key="7">
    <source>
        <dbReference type="ARBA" id="ARBA00022512"/>
    </source>
</evidence>
<dbReference type="AlphaFoldDB" id="A0A371DX87"/>
<dbReference type="GO" id="GO:0009277">
    <property type="term" value="C:fungal-type cell wall"/>
    <property type="evidence" value="ECO:0007669"/>
    <property type="project" value="TreeGrafter"/>
</dbReference>
<evidence type="ECO:0000256" key="18">
    <source>
        <dbReference type="ARBA" id="ARBA00043078"/>
    </source>
</evidence>
<dbReference type="InterPro" id="IPR000490">
    <property type="entry name" value="Glyco_hydro_17"/>
</dbReference>
<reference evidence="22 23" key="1">
    <citation type="journal article" date="2018" name="Biotechnol. Biofuels">
        <title>Integrative visual omics of the white-rot fungus Polyporus brumalis exposes the biotechnological potential of its oxidative enzymes for delignifying raw plant biomass.</title>
        <authorList>
            <person name="Miyauchi S."/>
            <person name="Rancon A."/>
            <person name="Drula E."/>
            <person name="Hage H."/>
            <person name="Chaduli D."/>
            <person name="Favel A."/>
            <person name="Grisel S."/>
            <person name="Henrissat B."/>
            <person name="Herpoel-Gimbert I."/>
            <person name="Ruiz-Duenas F.J."/>
            <person name="Chevret D."/>
            <person name="Hainaut M."/>
            <person name="Lin J."/>
            <person name="Wang M."/>
            <person name="Pangilinan J."/>
            <person name="Lipzen A."/>
            <person name="Lesage-Meessen L."/>
            <person name="Navarro D."/>
            <person name="Riley R."/>
            <person name="Grigoriev I.V."/>
            <person name="Zhou S."/>
            <person name="Raouche S."/>
            <person name="Rosso M.N."/>
        </authorList>
    </citation>
    <scope>NUCLEOTIDE SEQUENCE [LARGE SCALE GENOMIC DNA]</scope>
    <source>
        <strain evidence="22 23">BRFM 1820</strain>
    </source>
</reference>
<accession>A0A371DX87</accession>
<feature type="region of interest" description="Disordered" evidence="20">
    <location>
        <begin position="1"/>
        <end position="21"/>
    </location>
</feature>
<evidence type="ECO:0000256" key="11">
    <source>
        <dbReference type="ARBA" id="ARBA00023136"/>
    </source>
</evidence>
<keyword evidence="15" id="KW-0624">Polysaccharide degradation</keyword>
<evidence type="ECO:0000256" key="13">
    <source>
        <dbReference type="ARBA" id="ARBA00023277"/>
    </source>
</evidence>
<evidence type="ECO:0000256" key="21">
    <source>
        <dbReference type="SAM" id="Phobius"/>
    </source>
</evidence>
<evidence type="ECO:0000256" key="2">
    <source>
        <dbReference type="ARBA" id="ARBA00004191"/>
    </source>
</evidence>
<evidence type="ECO:0000256" key="1">
    <source>
        <dbReference type="ARBA" id="ARBA00000382"/>
    </source>
</evidence>
<dbReference type="OrthoDB" id="68336at2759"/>
<comment type="subcellular location">
    <subcellularLocation>
        <location evidence="3">Cell membrane</location>
        <topology evidence="3">Single-pass type II membrane protein</topology>
    </subcellularLocation>
    <subcellularLocation>
        <location evidence="2">Secreted</location>
        <location evidence="2">Cell wall</location>
    </subcellularLocation>
</comment>
<evidence type="ECO:0000256" key="8">
    <source>
        <dbReference type="ARBA" id="ARBA00022525"/>
    </source>
</evidence>
<dbReference type="InterPro" id="IPR050732">
    <property type="entry name" value="Beta-glucan_modifiers"/>
</dbReference>
<comment type="similarity">
    <text evidence="4 19">Belongs to the glycosyl hydrolase 17 family.</text>
</comment>
<evidence type="ECO:0000256" key="6">
    <source>
        <dbReference type="ARBA" id="ARBA00022475"/>
    </source>
</evidence>
<keyword evidence="7" id="KW-0134">Cell wall</keyword>
<evidence type="ECO:0000256" key="20">
    <source>
        <dbReference type="SAM" id="MobiDB-lite"/>
    </source>
</evidence>
<dbReference type="GO" id="GO:0005576">
    <property type="term" value="C:extracellular region"/>
    <property type="evidence" value="ECO:0007669"/>
    <property type="project" value="TreeGrafter"/>
</dbReference>
<keyword evidence="11 21" id="KW-0472">Membrane</keyword>
<evidence type="ECO:0000256" key="10">
    <source>
        <dbReference type="ARBA" id="ARBA00022801"/>
    </source>
</evidence>
<keyword evidence="12" id="KW-0325">Glycoprotein</keyword>
<dbReference type="SUPFAM" id="SSF51445">
    <property type="entry name" value="(Trans)glycosidases"/>
    <property type="match status" value="1"/>
</dbReference>
<evidence type="ECO:0000256" key="12">
    <source>
        <dbReference type="ARBA" id="ARBA00023180"/>
    </source>
</evidence>
<dbReference type="Gene3D" id="3.20.20.80">
    <property type="entry name" value="Glycosidases"/>
    <property type="match status" value="2"/>
</dbReference>
<keyword evidence="21" id="KW-1133">Transmembrane helix</keyword>
<keyword evidence="6" id="KW-1003">Cell membrane</keyword>
<organism evidence="22 23">
    <name type="scientific">Lentinus brumalis</name>
    <dbReference type="NCBI Taxonomy" id="2498619"/>
    <lineage>
        <taxon>Eukaryota</taxon>
        <taxon>Fungi</taxon>
        <taxon>Dikarya</taxon>
        <taxon>Basidiomycota</taxon>
        <taxon>Agaricomycotina</taxon>
        <taxon>Agaricomycetes</taxon>
        <taxon>Polyporales</taxon>
        <taxon>Polyporaceae</taxon>
        <taxon>Lentinus</taxon>
    </lineage>
</organism>